<accession>A0A6B8KEG5</accession>
<sequence length="141" mass="16428">MVDEIFAPMCEMAFVGEETGKRITVRLAAPVPDSETGDWYCLSEIAVNEKAERRRNYGTSPFQAIIEALTRFRVFFEKQTEPFVTTEEYPDAAYVIFPKYIPWVYGLDVYQRLRGMVDAEVQKIEDELTRRREARGRKEEG</sequence>
<dbReference type="Pfam" id="PF22302">
    <property type="entry name" value="DUF6968"/>
    <property type="match status" value="1"/>
</dbReference>
<name>A0A6B8KEG5_9HYPH</name>
<dbReference type="InterPro" id="IPR054241">
    <property type="entry name" value="DUF6968"/>
</dbReference>
<feature type="domain" description="DUF6968" evidence="1">
    <location>
        <begin position="16"/>
        <end position="73"/>
    </location>
</feature>
<protein>
    <recommendedName>
        <fullName evidence="1">DUF6968 domain-containing protein</fullName>
    </recommendedName>
</protein>
<organism evidence="2 3">
    <name type="scientific">Methylocystis heyeri</name>
    <dbReference type="NCBI Taxonomy" id="391905"/>
    <lineage>
        <taxon>Bacteria</taxon>
        <taxon>Pseudomonadati</taxon>
        <taxon>Pseudomonadota</taxon>
        <taxon>Alphaproteobacteria</taxon>
        <taxon>Hyphomicrobiales</taxon>
        <taxon>Methylocystaceae</taxon>
        <taxon>Methylocystis</taxon>
    </lineage>
</organism>
<evidence type="ECO:0000313" key="2">
    <source>
        <dbReference type="EMBL" id="QGM44968.1"/>
    </source>
</evidence>
<evidence type="ECO:0000259" key="1">
    <source>
        <dbReference type="Pfam" id="PF22302"/>
    </source>
</evidence>
<evidence type="ECO:0000313" key="3">
    <source>
        <dbReference type="Proteomes" id="UP000309061"/>
    </source>
</evidence>
<dbReference type="EMBL" id="CP046052">
    <property type="protein sequence ID" value="QGM44968.1"/>
    <property type="molecule type" value="Genomic_DNA"/>
</dbReference>
<dbReference type="Proteomes" id="UP000309061">
    <property type="component" value="Chromosome"/>
</dbReference>
<dbReference type="RefSeq" id="WP_154331569.1">
    <property type="nucleotide sequence ID" value="NZ_CP046052.1"/>
</dbReference>
<dbReference type="AlphaFoldDB" id="A0A6B8KEG5"/>
<dbReference type="KEGG" id="mhey:H2LOC_004285"/>
<reference evidence="2 3" key="1">
    <citation type="submission" date="2019-11" db="EMBL/GenBank/DDBJ databases">
        <title>The genome sequence of Methylocystis heyeri.</title>
        <authorList>
            <person name="Oshkin I.Y."/>
            <person name="Miroshnikov K."/>
            <person name="Dedysh S.N."/>
        </authorList>
    </citation>
    <scope>NUCLEOTIDE SEQUENCE [LARGE SCALE GENOMIC DNA]</scope>
    <source>
        <strain evidence="2 3">H2</strain>
    </source>
</reference>
<keyword evidence="3" id="KW-1185">Reference proteome</keyword>
<dbReference type="OrthoDB" id="9979409at2"/>
<gene>
    <name evidence="2" type="ORF">H2LOC_004285</name>
</gene>
<proteinExistence type="predicted"/>